<evidence type="ECO:0000313" key="1">
    <source>
        <dbReference type="EMBL" id="KAK1656539.1"/>
    </source>
</evidence>
<protein>
    <submittedName>
        <fullName evidence="1">Uncharacterized protein</fullName>
    </submittedName>
</protein>
<dbReference type="EMBL" id="JAHMHR010000091">
    <property type="protein sequence ID" value="KAK1657499.1"/>
    <property type="molecule type" value="Genomic_DNA"/>
</dbReference>
<evidence type="ECO:0000313" key="3">
    <source>
        <dbReference type="Proteomes" id="UP001224890"/>
    </source>
</evidence>
<keyword evidence="3" id="KW-1185">Reference proteome</keyword>
<sequence>MPPVGSKYAPPSYSLLTCGRYTCQGSNLNNSTTNGCGCSQSVAQPQKATFDEIDRGFLRFSRLDLSDARELTAGPALLVTGPELEQDRASYTRNNPLYLETRMRSDGLYVCPWNGRPDCSHLATSSFEASRSYIDDHLTEDQIPRA</sequence>
<comment type="caution">
    <text evidence="1">The sequence shown here is derived from an EMBL/GenBank/DDBJ whole genome shotgun (WGS) entry which is preliminary data.</text>
</comment>
<evidence type="ECO:0000313" key="2">
    <source>
        <dbReference type="EMBL" id="KAK1657499.1"/>
    </source>
</evidence>
<gene>
    <name evidence="2" type="ORF">BDP55DRAFT_685541</name>
    <name evidence="1" type="ORF">BDP55DRAFT_688724</name>
</gene>
<dbReference type="Proteomes" id="UP001224890">
    <property type="component" value="Unassembled WGS sequence"/>
</dbReference>
<dbReference type="EMBL" id="JAHMHR010000158">
    <property type="protein sequence ID" value="KAK1656539.1"/>
    <property type="molecule type" value="Genomic_DNA"/>
</dbReference>
<dbReference type="AlphaFoldDB" id="A0AAJ0EPE9"/>
<name>A0AAJ0EPE9_9PEZI</name>
<proteinExistence type="predicted"/>
<reference evidence="1" key="1">
    <citation type="submission" date="2021-06" db="EMBL/GenBank/DDBJ databases">
        <title>Comparative genomics, transcriptomics and evolutionary studies reveal genomic signatures of adaptation to plant cell wall in hemibiotrophic fungi.</title>
        <authorList>
            <consortium name="DOE Joint Genome Institute"/>
            <person name="Baroncelli R."/>
            <person name="Diaz J.F."/>
            <person name="Benocci T."/>
            <person name="Peng M."/>
            <person name="Battaglia E."/>
            <person name="Haridas S."/>
            <person name="Andreopoulos W."/>
            <person name="Labutti K."/>
            <person name="Pangilinan J."/>
            <person name="Floch G.L."/>
            <person name="Makela M.R."/>
            <person name="Henrissat B."/>
            <person name="Grigoriev I.V."/>
            <person name="Crouch J.A."/>
            <person name="De Vries R.P."/>
            <person name="Sukno S.A."/>
            <person name="Thon M.R."/>
        </authorList>
    </citation>
    <scope>NUCLEOTIDE SEQUENCE</scope>
    <source>
        <strain evidence="1">CBS 193.32</strain>
    </source>
</reference>
<dbReference type="RefSeq" id="XP_060422263.1">
    <property type="nucleotide sequence ID" value="XM_060576453.1"/>
</dbReference>
<accession>A0AAJ0EPE9</accession>
<dbReference type="GeneID" id="85460979"/>
<organism evidence="1 3">
    <name type="scientific">Colletotrichum godetiae</name>
    <dbReference type="NCBI Taxonomy" id="1209918"/>
    <lineage>
        <taxon>Eukaryota</taxon>
        <taxon>Fungi</taxon>
        <taxon>Dikarya</taxon>
        <taxon>Ascomycota</taxon>
        <taxon>Pezizomycotina</taxon>
        <taxon>Sordariomycetes</taxon>
        <taxon>Hypocreomycetidae</taxon>
        <taxon>Glomerellales</taxon>
        <taxon>Glomerellaceae</taxon>
        <taxon>Colletotrichum</taxon>
        <taxon>Colletotrichum acutatum species complex</taxon>
    </lineage>
</organism>